<dbReference type="Pfam" id="PF12802">
    <property type="entry name" value="MarR_2"/>
    <property type="match status" value="1"/>
</dbReference>
<dbReference type="Proteomes" id="UP000538507">
    <property type="component" value="Unassembled WGS sequence"/>
</dbReference>
<dbReference type="InterPro" id="IPR039422">
    <property type="entry name" value="MarR/SlyA-like"/>
</dbReference>
<proteinExistence type="predicted"/>
<dbReference type="PROSITE" id="PS50995">
    <property type="entry name" value="HTH_MARR_2"/>
    <property type="match status" value="1"/>
</dbReference>
<dbReference type="GO" id="GO:0003700">
    <property type="term" value="F:DNA-binding transcription factor activity"/>
    <property type="evidence" value="ECO:0007669"/>
    <property type="project" value="InterPro"/>
</dbReference>
<keyword evidence="2 5" id="KW-0238">DNA-binding</keyword>
<dbReference type="PANTHER" id="PTHR33164">
    <property type="entry name" value="TRANSCRIPTIONAL REGULATOR, MARR FAMILY"/>
    <property type="match status" value="1"/>
</dbReference>
<gene>
    <name evidence="5" type="ORF">GGE16_000274</name>
</gene>
<evidence type="ECO:0000256" key="3">
    <source>
        <dbReference type="ARBA" id="ARBA00023163"/>
    </source>
</evidence>
<dbReference type="AlphaFoldDB" id="A0AAE2MF67"/>
<dbReference type="Gene3D" id="1.10.10.10">
    <property type="entry name" value="Winged helix-like DNA-binding domain superfamily/Winged helix DNA-binding domain"/>
    <property type="match status" value="1"/>
</dbReference>
<evidence type="ECO:0000256" key="1">
    <source>
        <dbReference type="ARBA" id="ARBA00023015"/>
    </source>
</evidence>
<feature type="domain" description="HTH marR-type" evidence="4">
    <location>
        <begin position="10"/>
        <end position="142"/>
    </location>
</feature>
<evidence type="ECO:0000256" key="2">
    <source>
        <dbReference type="ARBA" id="ARBA00023125"/>
    </source>
</evidence>
<reference evidence="5 6" key="1">
    <citation type="submission" date="2020-08" db="EMBL/GenBank/DDBJ databases">
        <title>Genomic Encyclopedia of Type Strains, Phase IV (KMG-V): Genome sequencing to study the core and pangenomes of soil and plant-associated prokaryotes.</title>
        <authorList>
            <person name="Whitman W."/>
        </authorList>
    </citation>
    <scope>NUCLEOTIDE SEQUENCE [LARGE SCALE GENOMIC DNA]</scope>
    <source>
        <strain evidence="5 6">SEMIA 415</strain>
    </source>
</reference>
<dbReference type="InterPro" id="IPR036390">
    <property type="entry name" value="WH_DNA-bd_sf"/>
</dbReference>
<comment type="caution">
    <text evidence="5">The sequence shown here is derived from an EMBL/GenBank/DDBJ whole genome shotgun (WGS) entry which is preliminary data.</text>
</comment>
<dbReference type="EMBL" id="JACIGO010000001">
    <property type="protein sequence ID" value="MBB4288258.1"/>
    <property type="molecule type" value="Genomic_DNA"/>
</dbReference>
<organism evidence="5 6">
    <name type="scientific">Rhizobium leguminosarum</name>
    <dbReference type="NCBI Taxonomy" id="384"/>
    <lineage>
        <taxon>Bacteria</taxon>
        <taxon>Pseudomonadati</taxon>
        <taxon>Pseudomonadota</taxon>
        <taxon>Alphaproteobacteria</taxon>
        <taxon>Hyphomicrobiales</taxon>
        <taxon>Rhizobiaceae</taxon>
        <taxon>Rhizobium/Agrobacterium group</taxon>
        <taxon>Rhizobium</taxon>
    </lineage>
</organism>
<protein>
    <submittedName>
        <fullName evidence="5">DNA-binding MarR family transcriptional regulator</fullName>
    </submittedName>
</protein>
<dbReference type="InterPro" id="IPR023187">
    <property type="entry name" value="Tscrpt_reg_MarR-type_CS"/>
</dbReference>
<dbReference type="SUPFAM" id="SSF46785">
    <property type="entry name" value="Winged helix' DNA-binding domain"/>
    <property type="match status" value="1"/>
</dbReference>
<accession>A0AAE2MF67</accession>
<dbReference type="InterPro" id="IPR000835">
    <property type="entry name" value="HTH_MarR-typ"/>
</dbReference>
<evidence type="ECO:0000259" key="4">
    <source>
        <dbReference type="PROSITE" id="PS50995"/>
    </source>
</evidence>
<sequence length="159" mass="17595">MKKKASVDPNYCNNTVLRQATRRMGQLYDSIIAPSGLRATQLGLLTHVVSLGEPTMRELAEDMVMDQSALGHTLKPLERSGYLELIVDPQDRRARRIRLTQAGTRKFEDTLVLWKTAQDSFEAAFGAEKAAELRAVLTFLASDDFELAFNAPTPSAPGD</sequence>
<name>A0AAE2MF67_RHILE</name>
<dbReference type="PROSITE" id="PS01117">
    <property type="entry name" value="HTH_MARR_1"/>
    <property type="match status" value="1"/>
</dbReference>
<keyword evidence="1" id="KW-0805">Transcription regulation</keyword>
<keyword evidence="3" id="KW-0804">Transcription</keyword>
<evidence type="ECO:0000313" key="5">
    <source>
        <dbReference type="EMBL" id="MBB4288258.1"/>
    </source>
</evidence>
<dbReference type="SMART" id="SM00347">
    <property type="entry name" value="HTH_MARR"/>
    <property type="match status" value="1"/>
</dbReference>
<dbReference type="PRINTS" id="PR00598">
    <property type="entry name" value="HTHMARR"/>
</dbReference>
<evidence type="ECO:0000313" key="6">
    <source>
        <dbReference type="Proteomes" id="UP000538507"/>
    </source>
</evidence>
<dbReference type="InterPro" id="IPR036388">
    <property type="entry name" value="WH-like_DNA-bd_sf"/>
</dbReference>
<dbReference type="PANTHER" id="PTHR33164:SF105">
    <property type="entry name" value="TRANSCRIPTIONAL REPRESSOR PROTEIN-RELATED"/>
    <property type="match status" value="1"/>
</dbReference>
<dbReference type="RefSeq" id="WP_246718163.1">
    <property type="nucleotide sequence ID" value="NZ_JACHAZ010000002.1"/>
</dbReference>
<dbReference type="GO" id="GO:0003677">
    <property type="term" value="F:DNA binding"/>
    <property type="evidence" value="ECO:0007669"/>
    <property type="project" value="UniProtKB-KW"/>
</dbReference>
<dbReference type="GO" id="GO:0006950">
    <property type="term" value="P:response to stress"/>
    <property type="evidence" value="ECO:0007669"/>
    <property type="project" value="TreeGrafter"/>
</dbReference>